<dbReference type="Gene3D" id="3.10.105.10">
    <property type="entry name" value="Dipeptide-binding Protein, Domain 3"/>
    <property type="match status" value="1"/>
</dbReference>
<evidence type="ECO:0000256" key="2">
    <source>
        <dbReference type="ARBA" id="ARBA00022448"/>
    </source>
</evidence>
<proteinExistence type="inferred from homology"/>
<organism evidence="6 7">
    <name type="scientific">Facklamia hominis CCUG 36813</name>
    <dbReference type="NCBI Taxonomy" id="883111"/>
    <lineage>
        <taxon>Bacteria</taxon>
        <taxon>Bacillati</taxon>
        <taxon>Bacillota</taxon>
        <taxon>Bacilli</taxon>
        <taxon>Lactobacillales</taxon>
        <taxon>Aerococcaceae</taxon>
        <taxon>Facklamia</taxon>
    </lineage>
</organism>
<dbReference type="RefSeq" id="WP_006908729.1">
    <property type="nucleotide sequence ID" value="NZ_JH932292.1"/>
</dbReference>
<reference evidence="6 7" key="1">
    <citation type="submission" date="2012-07" db="EMBL/GenBank/DDBJ databases">
        <title>The Genome Sequence of Facklamia hominis CCUG 36813.</title>
        <authorList>
            <consortium name="The Broad Institute Genome Sequencing Platform"/>
            <person name="Earl A."/>
            <person name="Ward D."/>
            <person name="Feldgarden M."/>
            <person name="Gevers D."/>
            <person name="Huys G."/>
            <person name="Walker B."/>
            <person name="Young S.K."/>
            <person name="Zeng Q."/>
            <person name="Gargeya S."/>
            <person name="Fitzgerald M."/>
            <person name="Haas B."/>
            <person name="Abouelleil A."/>
            <person name="Alvarado L."/>
            <person name="Arachchi H.M."/>
            <person name="Berlin A.M."/>
            <person name="Chapman S.B."/>
            <person name="Goldberg J."/>
            <person name="Griggs A."/>
            <person name="Gujja S."/>
            <person name="Hansen M."/>
            <person name="Howarth C."/>
            <person name="Imamovic A."/>
            <person name="Larimer J."/>
            <person name="McCowen C."/>
            <person name="Montmayeur A."/>
            <person name="Murphy C."/>
            <person name="Neiman D."/>
            <person name="Pearson M."/>
            <person name="Priest M."/>
            <person name="Roberts A."/>
            <person name="Saif S."/>
            <person name="Shea T."/>
            <person name="Sisk P."/>
            <person name="Sykes S."/>
            <person name="Wortman J."/>
            <person name="Nusbaum C."/>
            <person name="Birren B."/>
        </authorList>
    </citation>
    <scope>NUCLEOTIDE SEQUENCE [LARGE SCALE GENOMIC DNA]</scope>
    <source>
        <strain evidence="6 7">CCUG 36813</strain>
    </source>
</reference>
<dbReference type="AlphaFoldDB" id="K1LVB1"/>
<evidence type="ECO:0000313" key="7">
    <source>
        <dbReference type="Proteomes" id="UP000004465"/>
    </source>
</evidence>
<dbReference type="Pfam" id="PF00496">
    <property type="entry name" value="SBP_bac_5"/>
    <property type="match status" value="1"/>
</dbReference>
<protein>
    <recommendedName>
        <fullName evidence="5">Solute-binding protein family 5 domain-containing protein</fullName>
    </recommendedName>
</protein>
<comment type="caution">
    <text evidence="6">The sequence shown here is derived from an EMBL/GenBank/DDBJ whole genome shotgun (WGS) entry which is preliminary data.</text>
</comment>
<gene>
    <name evidence="6" type="ORF">HMPREF9706_01419</name>
</gene>
<dbReference type="CDD" id="cd08510">
    <property type="entry name" value="PBP2_Lactococcal_OppA_like"/>
    <property type="match status" value="1"/>
</dbReference>
<evidence type="ECO:0000256" key="1">
    <source>
        <dbReference type="ARBA" id="ARBA00005695"/>
    </source>
</evidence>
<dbReference type="GO" id="GO:0015833">
    <property type="term" value="P:peptide transport"/>
    <property type="evidence" value="ECO:0007669"/>
    <property type="project" value="TreeGrafter"/>
</dbReference>
<feature type="chain" id="PRO_5039572186" description="Solute-binding protein family 5 domain-containing protein" evidence="4">
    <location>
        <begin position="24"/>
        <end position="584"/>
    </location>
</feature>
<dbReference type="EMBL" id="AGZD01000009">
    <property type="protein sequence ID" value="EKB53983.1"/>
    <property type="molecule type" value="Genomic_DNA"/>
</dbReference>
<accession>K1LVB1</accession>
<feature type="signal peptide" evidence="4">
    <location>
        <begin position="1"/>
        <end position="23"/>
    </location>
</feature>
<dbReference type="PIRSF" id="PIRSF002741">
    <property type="entry name" value="MppA"/>
    <property type="match status" value="1"/>
</dbReference>
<evidence type="ECO:0000256" key="3">
    <source>
        <dbReference type="ARBA" id="ARBA00022729"/>
    </source>
</evidence>
<dbReference type="HOGENOM" id="CLU_017028_8_0_9"/>
<dbReference type="GO" id="GO:0043190">
    <property type="term" value="C:ATP-binding cassette (ABC) transporter complex"/>
    <property type="evidence" value="ECO:0007669"/>
    <property type="project" value="InterPro"/>
</dbReference>
<dbReference type="STRING" id="883111.HMPREF9706_01419"/>
<sequence length="584" mass="65650">MNKFKKAMILLASSVLLASTAPATLKAEEDLKTYPETVQNEGEAIKGGTLKVALGGDSFAGVLNSLYYMTGPDYNLIRYMNPGLYGSDENSVIDESGFAKVDIDYDNKQVTITIPQDQKWDDGEPITIDDVMLPYYIVGHPDYTGPRYGENVELVEGMADYHAGKTEEISGLERVDDHTLTIHYTGLNPSVNIESSIILNYMEPSHLLKDVPVAELEDNEYVRQHPVGFGPFKFDSMVPGESVTYVANPYYYKGQPKIDKLVVQTVGSDKIVAEMKAGHFDIAALPTKAFDEYKDADNFDLLGSMSNIYSFIGFKMGTWDDEKNEVNYDPDRIVSNKAIRQAMAYALDFESISKEFYDGLRKPANSHIPPVYTDVYNPDQAGYHYDPEKAKEILDQAGFKDVDGDGLVEDPNGQPMTIHFAGLAGGDNAETLVQYYLQSWREIGLNVELVDGKLLEFNSYNERVESDDPAIDVFEGTWGLLADADQSFIYARNSIMNDYRWATDEHDAILDQIHSEETLDPEFRKQAYLDWQAYMIEEVPTIPTLYSYTLTAVNKRVSEYGVGNDYDIPWEKIELLADEPIVNE</sequence>
<evidence type="ECO:0000259" key="5">
    <source>
        <dbReference type="Pfam" id="PF00496"/>
    </source>
</evidence>
<dbReference type="Gene3D" id="3.40.190.10">
    <property type="entry name" value="Periplasmic binding protein-like II"/>
    <property type="match status" value="1"/>
</dbReference>
<name>K1LVB1_9LACT</name>
<dbReference type="GO" id="GO:1904680">
    <property type="term" value="F:peptide transmembrane transporter activity"/>
    <property type="evidence" value="ECO:0007669"/>
    <property type="project" value="TreeGrafter"/>
</dbReference>
<feature type="domain" description="Solute-binding protein family 5" evidence="5">
    <location>
        <begin position="102"/>
        <end position="487"/>
    </location>
</feature>
<dbReference type="InterPro" id="IPR039424">
    <property type="entry name" value="SBP_5"/>
</dbReference>
<dbReference type="Proteomes" id="UP000004465">
    <property type="component" value="Unassembled WGS sequence"/>
</dbReference>
<evidence type="ECO:0000256" key="4">
    <source>
        <dbReference type="SAM" id="SignalP"/>
    </source>
</evidence>
<dbReference type="PANTHER" id="PTHR30290">
    <property type="entry name" value="PERIPLASMIC BINDING COMPONENT OF ABC TRANSPORTER"/>
    <property type="match status" value="1"/>
</dbReference>
<keyword evidence="7" id="KW-1185">Reference proteome</keyword>
<dbReference type="PATRIC" id="fig|883111.3.peg.1433"/>
<dbReference type="InterPro" id="IPR000914">
    <property type="entry name" value="SBP_5_dom"/>
</dbReference>
<keyword evidence="3 4" id="KW-0732">Signal</keyword>
<dbReference type="GO" id="GO:0042597">
    <property type="term" value="C:periplasmic space"/>
    <property type="evidence" value="ECO:0007669"/>
    <property type="project" value="UniProtKB-ARBA"/>
</dbReference>
<keyword evidence="2" id="KW-0813">Transport</keyword>
<dbReference type="PANTHER" id="PTHR30290:SF9">
    <property type="entry name" value="OLIGOPEPTIDE-BINDING PROTEIN APPA"/>
    <property type="match status" value="1"/>
</dbReference>
<evidence type="ECO:0000313" key="6">
    <source>
        <dbReference type="EMBL" id="EKB53983.1"/>
    </source>
</evidence>
<dbReference type="SUPFAM" id="SSF53850">
    <property type="entry name" value="Periplasmic binding protein-like II"/>
    <property type="match status" value="1"/>
</dbReference>
<dbReference type="OrthoDB" id="9796817at2"/>
<dbReference type="InterPro" id="IPR030678">
    <property type="entry name" value="Peptide/Ni-bd"/>
</dbReference>
<comment type="similarity">
    <text evidence="1">Belongs to the bacterial solute-binding protein 5 family.</text>
</comment>